<protein>
    <submittedName>
        <fullName evidence="2">Uncharacterized protein</fullName>
    </submittedName>
</protein>
<sequence>HREPPPEPRERAAPPPPFPSRLGCPASIPLPPPCTSRVCAVCTKPRTGAVPRRQTQWRVLRSPLIWSFPEPIPIFFRRGRGKRELWAEAMDAAR</sequence>
<dbReference type="AlphaFoldDB" id="A0A061QNK5"/>
<evidence type="ECO:0000256" key="1">
    <source>
        <dbReference type="SAM" id="MobiDB-lite"/>
    </source>
</evidence>
<feature type="non-terminal residue" evidence="2">
    <location>
        <position position="1"/>
    </location>
</feature>
<proteinExistence type="predicted"/>
<feature type="compositionally biased region" description="Basic and acidic residues" evidence="1">
    <location>
        <begin position="1"/>
        <end position="12"/>
    </location>
</feature>
<organism evidence="2">
    <name type="scientific">Tetraselmis sp. GSL018</name>
    <dbReference type="NCBI Taxonomy" id="582737"/>
    <lineage>
        <taxon>Eukaryota</taxon>
        <taxon>Viridiplantae</taxon>
        <taxon>Chlorophyta</taxon>
        <taxon>core chlorophytes</taxon>
        <taxon>Chlorodendrophyceae</taxon>
        <taxon>Chlorodendrales</taxon>
        <taxon>Chlorodendraceae</taxon>
        <taxon>Tetraselmis</taxon>
    </lineage>
</organism>
<evidence type="ECO:0000313" key="2">
    <source>
        <dbReference type="EMBL" id="JAC61293.1"/>
    </source>
</evidence>
<feature type="non-terminal residue" evidence="2">
    <location>
        <position position="94"/>
    </location>
</feature>
<feature type="region of interest" description="Disordered" evidence="1">
    <location>
        <begin position="1"/>
        <end position="20"/>
    </location>
</feature>
<accession>A0A061QNK5</accession>
<reference evidence="2" key="1">
    <citation type="submission" date="2014-05" db="EMBL/GenBank/DDBJ databases">
        <title>The transcriptome of the halophilic microalga Tetraselmis sp. GSL018 isolated from the Great Salt Lake, Utah.</title>
        <authorList>
            <person name="Jinkerson R.E."/>
            <person name="D'Adamo S."/>
            <person name="Posewitz M.C."/>
        </authorList>
    </citation>
    <scope>NUCLEOTIDE SEQUENCE</scope>
    <source>
        <strain evidence="2">GSL018</strain>
    </source>
</reference>
<name>A0A061QNK5_9CHLO</name>
<dbReference type="EMBL" id="GBEZ01025842">
    <property type="protein sequence ID" value="JAC61293.1"/>
    <property type="molecule type" value="Transcribed_RNA"/>
</dbReference>
<gene>
    <name evidence="2" type="ORF">TSPGSL018_26649</name>
</gene>